<protein>
    <submittedName>
        <fullName evidence="1">Uncharacterized protein</fullName>
    </submittedName>
</protein>
<dbReference type="EMBL" id="ML208271">
    <property type="protein sequence ID" value="TFK73945.1"/>
    <property type="molecule type" value="Genomic_DNA"/>
</dbReference>
<dbReference type="Proteomes" id="UP000308600">
    <property type="component" value="Unassembled WGS sequence"/>
</dbReference>
<evidence type="ECO:0000313" key="2">
    <source>
        <dbReference type="Proteomes" id="UP000308600"/>
    </source>
</evidence>
<reference evidence="1 2" key="1">
    <citation type="journal article" date="2019" name="Nat. Ecol. Evol.">
        <title>Megaphylogeny resolves global patterns of mushroom evolution.</title>
        <authorList>
            <person name="Varga T."/>
            <person name="Krizsan K."/>
            <person name="Foldi C."/>
            <person name="Dima B."/>
            <person name="Sanchez-Garcia M."/>
            <person name="Sanchez-Ramirez S."/>
            <person name="Szollosi G.J."/>
            <person name="Szarkandi J.G."/>
            <person name="Papp V."/>
            <person name="Albert L."/>
            <person name="Andreopoulos W."/>
            <person name="Angelini C."/>
            <person name="Antonin V."/>
            <person name="Barry K.W."/>
            <person name="Bougher N.L."/>
            <person name="Buchanan P."/>
            <person name="Buyck B."/>
            <person name="Bense V."/>
            <person name="Catcheside P."/>
            <person name="Chovatia M."/>
            <person name="Cooper J."/>
            <person name="Damon W."/>
            <person name="Desjardin D."/>
            <person name="Finy P."/>
            <person name="Geml J."/>
            <person name="Haridas S."/>
            <person name="Hughes K."/>
            <person name="Justo A."/>
            <person name="Karasinski D."/>
            <person name="Kautmanova I."/>
            <person name="Kiss B."/>
            <person name="Kocsube S."/>
            <person name="Kotiranta H."/>
            <person name="LaButti K.M."/>
            <person name="Lechner B.E."/>
            <person name="Liimatainen K."/>
            <person name="Lipzen A."/>
            <person name="Lukacs Z."/>
            <person name="Mihaltcheva S."/>
            <person name="Morgado L.N."/>
            <person name="Niskanen T."/>
            <person name="Noordeloos M.E."/>
            <person name="Ohm R.A."/>
            <person name="Ortiz-Santana B."/>
            <person name="Ovrebo C."/>
            <person name="Racz N."/>
            <person name="Riley R."/>
            <person name="Savchenko A."/>
            <person name="Shiryaev A."/>
            <person name="Soop K."/>
            <person name="Spirin V."/>
            <person name="Szebenyi C."/>
            <person name="Tomsovsky M."/>
            <person name="Tulloss R.E."/>
            <person name="Uehling J."/>
            <person name="Grigoriev I.V."/>
            <person name="Vagvolgyi C."/>
            <person name="Papp T."/>
            <person name="Martin F.M."/>
            <person name="Miettinen O."/>
            <person name="Hibbett D.S."/>
            <person name="Nagy L.G."/>
        </authorList>
    </citation>
    <scope>NUCLEOTIDE SEQUENCE [LARGE SCALE GENOMIC DNA]</scope>
    <source>
        <strain evidence="1 2">NL-1719</strain>
    </source>
</reference>
<organism evidence="1 2">
    <name type="scientific">Pluteus cervinus</name>
    <dbReference type="NCBI Taxonomy" id="181527"/>
    <lineage>
        <taxon>Eukaryota</taxon>
        <taxon>Fungi</taxon>
        <taxon>Dikarya</taxon>
        <taxon>Basidiomycota</taxon>
        <taxon>Agaricomycotina</taxon>
        <taxon>Agaricomycetes</taxon>
        <taxon>Agaricomycetidae</taxon>
        <taxon>Agaricales</taxon>
        <taxon>Pluteineae</taxon>
        <taxon>Pluteaceae</taxon>
        <taxon>Pluteus</taxon>
    </lineage>
</organism>
<evidence type="ECO:0000313" key="1">
    <source>
        <dbReference type="EMBL" id="TFK73945.1"/>
    </source>
</evidence>
<sequence>MNTTPSYRTRHSTPPRLFPDTTPSHDSPMLTPSPLKRPLISSPLAHNSQMDADDLFLQSSFSGHALAHPLSSLVRRSSPIRTDDDDASIFLASSSPFSNLFPPPSSSQPLRTPVKQAHRVPSRSALSVKHINNNIATPAFPSALAPSVGRVGGGTKRKSTAQASTTPLRPHTLTPLRTVSPKRTDKATSSNGGFDRLAPLAAPKFMVRMPQMKAEADVHLRKQTASLTKLKITDFDGSGFGDSGCEMEDDDDAEALFRGSVRLKGKMSAGQLLLGRAKGDHEVVEAVSPGVHVNKRCAHSRPVSNELLNRTYASPAATPSPKKPVLSKSNAHRDTCNCRRIPSAVATLDHTRTMSTSSHSSAGGSPVPRCRATGSRAWAPYSLVQQSRPMIPPPSLEPAPIIEPMKLNPPDSRQVKTRHSYAGPSNIWNTVQSPPKASSSFSLPVPLPCGHSRNLSDDDEQDLFFRSGPREPSFIFNLTKGTPSPCPKMANRLSLPMKYKPRDLGISLSDEEDVNMVEDTQPPNRLTVMPRASMSVNYILSDAEDGLTTPGIALDHNSSWPGNIFVSRQCIYWTYAVAAPSKTSLTDWDTNTKKGKVPWKTLPAAFPPLNPKSSKPLLETLKAVRTVPVDVGTSIWA</sequence>
<accession>A0ACD3B736</accession>
<gene>
    <name evidence="1" type="ORF">BDN72DRAFT_893413</name>
</gene>
<keyword evidence="2" id="KW-1185">Reference proteome</keyword>
<proteinExistence type="predicted"/>
<name>A0ACD3B736_9AGAR</name>